<organism evidence="1">
    <name type="scientific">Hexamita inflata</name>
    <dbReference type="NCBI Taxonomy" id="28002"/>
    <lineage>
        <taxon>Eukaryota</taxon>
        <taxon>Metamonada</taxon>
        <taxon>Diplomonadida</taxon>
        <taxon>Hexamitidae</taxon>
        <taxon>Hexamitinae</taxon>
        <taxon>Hexamita</taxon>
    </lineage>
</organism>
<dbReference type="AlphaFoldDB" id="A0AA86QL97"/>
<sequence>MIIIYNICEQNQRKKATSIDVIYGVMHVILYDLSICQKIKYSATFTIRYFVRVSYTIRYDAVVQWEHGNYFEIPQRLSYSDPGSIPGGVTILGNHKDQNTNLNDY</sequence>
<evidence type="ECO:0000313" key="2">
    <source>
        <dbReference type="EMBL" id="CAL6038730.1"/>
    </source>
</evidence>
<evidence type="ECO:0000313" key="3">
    <source>
        <dbReference type="Proteomes" id="UP001642409"/>
    </source>
</evidence>
<accession>A0AA86QL97</accession>
<reference evidence="2 3" key="2">
    <citation type="submission" date="2024-07" db="EMBL/GenBank/DDBJ databases">
        <authorList>
            <person name="Akdeniz Z."/>
        </authorList>
    </citation>
    <scope>NUCLEOTIDE SEQUENCE [LARGE SCALE GENOMIC DNA]</scope>
</reference>
<reference evidence="1" key="1">
    <citation type="submission" date="2023-06" db="EMBL/GenBank/DDBJ databases">
        <authorList>
            <person name="Kurt Z."/>
        </authorList>
    </citation>
    <scope>NUCLEOTIDE SEQUENCE</scope>
</reference>
<comment type="caution">
    <text evidence="1">The sequence shown here is derived from an EMBL/GenBank/DDBJ whole genome shotgun (WGS) entry which is preliminary data.</text>
</comment>
<protein>
    <submittedName>
        <fullName evidence="2">Hypothetical_protein</fullName>
    </submittedName>
</protein>
<dbReference type="EMBL" id="CAXDID020000140">
    <property type="protein sequence ID" value="CAL6038730.1"/>
    <property type="molecule type" value="Genomic_DNA"/>
</dbReference>
<keyword evidence="3" id="KW-1185">Reference proteome</keyword>
<name>A0AA86QL97_9EUKA</name>
<dbReference type="Proteomes" id="UP001642409">
    <property type="component" value="Unassembled WGS sequence"/>
</dbReference>
<proteinExistence type="predicted"/>
<gene>
    <name evidence="2" type="ORF">HINF_LOCUS37510</name>
    <name evidence="1" type="ORF">HINF_LOCUS48365</name>
</gene>
<dbReference type="EMBL" id="CATOUU010000934">
    <property type="protein sequence ID" value="CAI9960720.1"/>
    <property type="molecule type" value="Genomic_DNA"/>
</dbReference>
<evidence type="ECO:0000313" key="1">
    <source>
        <dbReference type="EMBL" id="CAI9960720.1"/>
    </source>
</evidence>